<evidence type="ECO:0000313" key="1">
    <source>
        <dbReference type="EMBL" id="TLQ48699.1"/>
    </source>
</evidence>
<comment type="caution">
    <text evidence="1">The sequence shown here is derived from an EMBL/GenBank/DDBJ whole genome shotgun (WGS) entry which is preliminary data.</text>
</comment>
<sequence>MLLRLAELEEDLLARRKRAEEEQWPGEIDGIDMTITFLRTKQAEAARLTHRPTVHLGLPRPRSARN</sequence>
<reference evidence="1 2" key="1">
    <citation type="submission" date="2019-05" db="EMBL/GenBank/DDBJ databases">
        <title>Streptomyces marianii sp. nov., a novel marine actinomycete from southern coast of India.</title>
        <authorList>
            <person name="Iniyan A.M."/>
            <person name="Wink J."/>
            <person name="Ramprasad E."/>
            <person name="Ramana C.V."/>
            <person name="Bunk B."/>
            <person name="Sproer C."/>
            <person name="Joseph F.-J.R.S."/>
            <person name="Vincent S.G.P."/>
        </authorList>
    </citation>
    <scope>NUCLEOTIDE SEQUENCE [LARGE SCALE GENOMIC DNA]</scope>
    <source>
        <strain evidence="1 2">ICN19</strain>
    </source>
</reference>
<proteinExistence type="predicted"/>
<dbReference type="EMBL" id="VAWE01000001">
    <property type="protein sequence ID" value="TLQ48699.1"/>
    <property type="molecule type" value="Genomic_DNA"/>
</dbReference>
<keyword evidence="2" id="KW-1185">Reference proteome</keyword>
<dbReference type="AlphaFoldDB" id="A0A5R9EIH8"/>
<dbReference type="OrthoDB" id="3522542at2"/>
<protein>
    <submittedName>
        <fullName evidence="1">Recombinase</fullName>
    </submittedName>
</protein>
<dbReference type="Proteomes" id="UP000305921">
    <property type="component" value="Unassembled WGS sequence"/>
</dbReference>
<accession>A0A5R9EIH8</accession>
<evidence type="ECO:0000313" key="2">
    <source>
        <dbReference type="Proteomes" id="UP000305921"/>
    </source>
</evidence>
<organism evidence="1 2">
    <name type="scientific">Streptomyces marianii</name>
    <dbReference type="NCBI Taxonomy" id="1817406"/>
    <lineage>
        <taxon>Bacteria</taxon>
        <taxon>Bacillati</taxon>
        <taxon>Actinomycetota</taxon>
        <taxon>Actinomycetes</taxon>
        <taxon>Kitasatosporales</taxon>
        <taxon>Streptomycetaceae</taxon>
        <taxon>Streptomyces</taxon>
    </lineage>
</organism>
<name>A0A5R9EIH8_9ACTN</name>
<gene>
    <name evidence="1" type="ORF">FEF34_36590</name>
</gene>